<dbReference type="SUPFAM" id="SSF46785">
    <property type="entry name" value="Winged helix' DNA-binding domain"/>
    <property type="match status" value="1"/>
</dbReference>
<evidence type="ECO:0000313" key="5">
    <source>
        <dbReference type="EMBL" id="SIR61403.1"/>
    </source>
</evidence>
<evidence type="ECO:0000259" key="4">
    <source>
        <dbReference type="PROSITE" id="PS50987"/>
    </source>
</evidence>
<dbReference type="PANTHER" id="PTHR33154:SF12">
    <property type="entry name" value="TRANSCRIPTIONAL REGULATORY PROTEIN"/>
    <property type="match status" value="1"/>
</dbReference>
<evidence type="ECO:0000256" key="1">
    <source>
        <dbReference type="ARBA" id="ARBA00023015"/>
    </source>
</evidence>
<organism evidence="5 6">
    <name type="scientific">Williamsia sterculiae</name>
    <dbReference type="NCBI Taxonomy" id="1344003"/>
    <lineage>
        <taxon>Bacteria</taxon>
        <taxon>Bacillati</taxon>
        <taxon>Actinomycetota</taxon>
        <taxon>Actinomycetes</taxon>
        <taxon>Mycobacteriales</taxon>
        <taxon>Nocardiaceae</taxon>
        <taxon>Williamsia</taxon>
    </lineage>
</organism>
<keyword evidence="1" id="KW-0805">Transcription regulation</keyword>
<sequence>MLIDDVHPDRSSLRLTTVFATLADPVRMRAAQTLARVGELDCTRLQNEAGLNVSRSTFSHHQKVLREAGIIQVRVRGARRLLSLRSDDLDARFPGLLALVLSAGEENGTAAGGASVGDNG</sequence>
<dbReference type="AlphaFoldDB" id="A0A1N7CD26"/>
<dbReference type="InterPro" id="IPR036390">
    <property type="entry name" value="WH_DNA-bd_sf"/>
</dbReference>
<keyword evidence="6" id="KW-1185">Reference proteome</keyword>
<accession>A0A1N7CD26</accession>
<dbReference type="OrthoDB" id="4471357at2"/>
<dbReference type="GO" id="GO:0003700">
    <property type="term" value="F:DNA-binding transcription factor activity"/>
    <property type="evidence" value="ECO:0007669"/>
    <property type="project" value="InterPro"/>
</dbReference>
<dbReference type="Proteomes" id="UP000186218">
    <property type="component" value="Unassembled WGS sequence"/>
</dbReference>
<gene>
    <name evidence="5" type="ORF">SAMN05445060_0043</name>
</gene>
<protein>
    <submittedName>
        <fullName evidence="5">Transcriptional regulator, ArsR family</fullName>
    </submittedName>
</protein>
<evidence type="ECO:0000256" key="2">
    <source>
        <dbReference type="ARBA" id="ARBA00023125"/>
    </source>
</evidence>
<dbReference type="CDD" id="cd00090">
    <property type="entry name" value="HTH_ARSR"/>
    <property type="match status" value="1"/>
</dbReference>
<dbReference type="RefSeq" id="WP_083709124.1">
    <property type="nucleotide sequence ID" value="NZ_FTNT01000001.1"/>
</dbReference>
<dbReference type="InterPro" id="IPR036388">
    <property type="entry name" value="WH-like_DNA-bd_sf"/>
</dbReference>
<dbReference type="EMBL" id="FTNT01000001">
    <property type="protein sequence ID" value="SIR61403.1"/>
    <property type="molecule type" value="Genomic_DNA"/>
</dbReference>
<dbReference type="SMART" id="SM00418">
    <property type="entry name" value="HTH_ARSR"/>
    <property type="match status" value="1"/>
</dbReference>
<evidence type="ECO:0000256" key="3">
    <source>
        <dbReference type="ARBA" id="ARBA00023163"/>
    </source>
</evidence>
<dbReference type="STRING" id="1344003.SAMN05445060_0043"/>
<dbReference type="PROSITE" id="PS50987">
    <property type="entry name" value="HTH_ARSR_2"/>
    <property type="match status" value="1"/>
</dbReference>
<reference evidence="5 6" key="1">
    <citation type="submission" date="2017-01" db="EMBL/GenBank/DDBJ databases">
        <authorList>
            <person name="Mah S.A."/>
            <person name="Swanson W.J."/>
            <person name="Moy G.W."/>
            <person name="Vacquier V.D."/>
        </authorList>
    </citation>
    <scope>NUCLEOTIDE SEQUENCE [LARGE SCALE GENOMIC DNA]</scope>
    <source>
        <strain evidence="5 6">CPCC 203464</strain>
    </source>
</reference>
<evidence type="ECO:0000313" key="6">
    <source>
        <dbReference type="Proteomes" id="UP000186218"/>
    </source>
</evidence>
<dbReference type="GO" id="GO:0003677">
    <property type="term" value="F:DNA binding"/>
    <property type="evidence" value="ECO:0007669"/>
    <property type="project" value="UniProtKB-KW"/>
</dbReference>
<dbReference type="InterPro" id="IPR051081">
    <property type="entry name" value="HTH_MetalResp_TranReg"/>
</dbReference>
<dbReference type="Gene3D" id="1.10.10.10">
    <property type="entry name" value="Winged helix-like DNA-binding domain superfamily/Winged helix DNA-binding domain"/>
    <property type="match status" value="1"/>
</dbReference>
<proteinExistence type="predicted"/>
<dbReference type="InterPro" id="IPR001845">
    <property type="entry name" value="HTH_ArsR_DNA-bd_dom"/>
</dbReference>
<keyword evidence="3" id="KW-0804">Transcription</keyword>
<keyword evidence="2" id="KW-0238">DNA-binding</keyword>
<feature type="domain" description="HTH arsR-type" evidence="4">
    <location>
        <begin position="7"/>
        <end position="108"/>
    </location>
</feature>
<dbReference type="InterPro" id="IPR011991">
    <property type="entry name" value="ArsR-like_HTH"/>
</dbReference>
<dbReference type="PANTHER" id="PTHR33154">
    <property type="entry name" value="TRANSCRIPTIONAL REGULATOR, ARSR FAMILY"/>
    <property type="match status" value="1"/>
</dbReference>
<name>A0A1N7CD26_9NOCA</name>